<dbReference type="OrthoDB" id="9793390at2"/>
<evidence type="ECO:0000256" key="4">
    <source>
        <dbReference type="ARBA" id="ARBA00022475"/>
    </source>
</evidence>
<feature type="transmembrane region" description="Helical" evidence="8">
    <location>
        <begin position="204"/>
        <end position="229"/>
    </location>
</feature>
<dbReference type="GO" id="GO:0055085">
    <property type="term" value="P:transmembrane transport"/>
    <property type="evidence" value="ECO:0007669"/>
    <property type="project" value="TreeGrafter"/>
</dbReference>
<dbReference type="EMBL" id="CP002543">
    <property type="protein sequence ID" value="ADY73085.1"/>
    <property type="molecule type" value="Genomic_DNA"/>
</dbReference>
<dbReference type="RefSeq" id="WP_013638043.1">
    <property type="nucleotide sequence ID" value="NC_015185.1"/>
</dbReference>
<feature type="transmembrane region" description="Helical" evidence="8">
    <location>
        <begin position="272"/>
        <end position="294"/>
    </location>
</feature>
<feature type="transmembrane region" description="Helical" evidence="8">
    <location>
        <begin position="235"/>
        <end position="265"/>
    </location>
</feature>
<dbReference type="InParanoid" id="F0S2L3"/>
<evidence type="ECO:0000256" key="3">
    <source>
        <dbReference type="ARBA" id="ARBA00022448"/>
    </source>
</evidence>
<dbReference type="PANTHER" id="PTHR21716:SF53">
    <property type="entry name" value="PERMEASE PERM-RELATED"/>
    <property type="match status" value="1"/>
</dbReference>
<dbReference type="InterPro" id="IPR002549">
    <property type="entry name" value="AI-2E-like"/>
</dbReference>
<feature type="transmembrane region" description="Helical" evidence="8">
    <location>
        <begin position="60"/>
        <end position="83"/>
    </location>
</feature>
<feature type="transmembrane region" description="Helical" evidence="8">
    <location>
        <begin position="5"/>
        <end position="22"/>
    </location>
</feature>
<dbReference type="PANTHER" id="PTHR21716">
    <property type="entry name" value="TRANSMEMBRANE PROTEIN"/>
    <property type="match status" value="1"/>
</dbReference>
<reference evidence="10" key="2">
    <citation type="submission" date="2011-02" db="EMBL/GenBank/DDBJ databases">
        <title>The complete genome of Desulfurobacterium thermolithotrophum DSM 11699.</title>
        <authorList>
            <consortium name="US DOE Joint Genome Institute (JGI-PGF)"/>
            <person name="Lucas S."/>
            <person name="Copeland A."/>
            <person name="Lapidus A."/>
            <person name="Bruce D."/>
            <person name="Goodwin L."/>
            <person name="Pitluck S."/>
            <person name="Kyrpides N."/>
            <person name="Mavromatis K."/>
            <person name="Pagani I."/>
            <person name="Ivanova N."/>
            <person name="Mikhailova N."/>
            <person name="Daligault H."/>
            <person name="Detter J.C."/>
            <person name="Tapia R."/>
            <person name="Han C."/>
            <person name="Land M."/>
            <person name="Hauser L."/>
            <person name="Markowitz V."/>
            <person name="Cheng J.-F."/>
            <person name="Hugenholtz P."/>
            <person name="Woyke T."/>
            <person name="Wu D."/>
            <person name="Spring S."/>
            <person name="Brambilla E."/>
            <person name="Klenk H.-P."/>
            <person name="Eisen J.A."/>
        </authorList>
    </citation>
    <scope>NUCLEOTIDE SEQUENCE [LARGE SCALE GENOMIC DNA]</scope>
    <source>
        <strain evidence="10">DSM 11699 / BSA</strain>
    </source>
</reference>
<reference evidence="9 10" key="1">
    <citation type="journal article" date="2011" name="Stand. Genomic Sci.">
        <title>Complete genome sequence of the thermophilic sulfur-reducer Desulfurobacterium thermolithotrophum type strain (BSA(T)) from a deep-sea hydrothermal vent.</title>
        <authorList>
            <person name="Goker M."/>
            <person name="Daligault H."/>
            <person name="Mwirichia R."/>
            <person name="Lapidus A."/>
            <person name="Lucas S."/>
            <person name="Deshpande S."/>
            <person name="Pagani I."/>
            <person name="Tapia R."/>
            <person name="Cheng J.F."/>
            <person name="Goodwin L."/>
            <person name="Pitluck S."/>
            <person name="Liolios K."/>
            <person name="Ivanova N."/>
            <person name="Mavromatis K."/>
            <person name="Mikhailova N."/>
            <person name="Pati A."/>
            <person name="Chen A."/>
            <person name="Palaniappan K."/>
            <person name="Han C."/>
            <person name="Land M."/>
            <person name="Hauser L."/>
            <person name="Pan C."/>
            <person name="Brambilla E.M."/>
            <person name="Rohde M."/>
            <person name="Spring S."/>
            <person name="Sikorski J."/>
            <person name="Wirth R."/>
            <person name="Detter J.C."/>
            <person name="Woyke T."/>
            <person name="Bristow J."/>
            <person name="Eisen J.A."/>
            <person name="Markowitz V."/>
            <person name="Hugenholtz P."/>
            <person name="Kyrpides N.C."/>
            <person name="Klenk H.P."/>
        </authorList>
    </citation>
    <scope>NUCLEOTIDE SEQUENCE [LARGE SCALE GENOMIC DNA]</scope>
    <source>
        <strain evidence="10">DSM 11699 / BSA</strain>
    </source>
</reference>
<keyword evidence="7 8" id="KW-0472">Membrane</keyword>
<feature type="transmembrane region" description="Helical" evidence="8">
    <location>
        <begin position="146"/>
        <end position="171"/>
    </location>
</feature>
<name>F0S2L3_DESTD</name>
<evidence type="ECO:0000313" key="9">
    <source>
        <dbReference type="EMBL" id="ADY73085.1"/>
    </source>
</evidence>
<comment type="similarity">
    <text evidence="2">Belongs to the autoinducer-2 exporter (AI-2E) (TC 2.A.86) family.</text>
</comment>
<keyword evidence="10" id="KW-1185">Reference proteome</keyword>
<feature type="transmembrane region" description="Helical" evidence="8">
    <location>
        <begin position="28"/>
        <end position="48"/>
    </location>
</feature>
<proteinExistence type="inferred from homology"/>
<dbReference type="HOGENOM" id="CLU_031275_8_0_0"/>
<protein>
    <recommendedName>
        <fullName evidence="11">AI-2E family transporter</fullName>
    </recommendedName>
</protein>
<dbReference type="GO" id="GO:0005886">
    <property type="term" value="C:plasma membrane"/>
    <property type="evidence" value="ECO:0007669"/>
    <property type="project" value="UniProtKB-SubCell"/>
</dbReference>
<evidence type="ECO:0000256" key="6">
    <source>
        <dbReference type="ARBA" id="ARBA00022989"/>
    </source>
</evidence>
<dbReference type="STRING" id="868864.Dester_0431"/>
<evidence type="ECO:0000256" key="5">
    <source>
        <dbReference type="ARBA" id="ARBA00022692"/>
    </source>
</evidence>
<keyword evidence="4" id="KW-1003">Cell membrane</keyword>
<gene>
    <name evidence="9" type="ordered locus">Dester_0431</name>
</gene>
<evidence type="ECO:0008006" key="11">
    <source>
        <dbReference type="Google" id="ProtNLM"/>
    </source>
</evidence>
<accession>F0S2L3</accession>
<keyword evidence="5 8" id="KW-0812">Transmembrane</keyword>
<dbReference type="FunCoup" id="F0S2L3">
    <property type="interactions" value="106"/>
</dbReference>
<dbReference type="AlphaFoldDB" id="F0S2L3"/>
<dbReference type="Proteomes" id="UP000007102">
    <property type="component" value="Chromosome"/>
</dbReference>
<evidence type="ECO:0000256" key="8">
    <source>
        <dbReference type="SAM" id="Phobius"/>
    </source>
</evidence>
<evidence type="ECO:0000256" key="2">
    <source>
        <dbReference type="ARBA" id="ARBA00009773"/>
    </source>
</evidence>
<keyword evidence="6 8" id="KW-1133">Transmembrane helix</keyword>
<comment type="subcellular location">
    <subcellularLocation>
        <location evidence="1">Cell membrane</location>
        <topology evidence="1">Multi-pass membrane protein</topology>
    </subcellularLocation>
</comment>
<evidence type="ECO:0000256" key="1">
    <source>
        <dbReference type="ARBA" id="ARBA00004651"/>
    </source>
</evidence>
<evidence type="ECO:0000256" key="7">
    <source>
        <dbReference type="ARBA" id="ARBA00023136"/>
    </source>
</evidence>
<feature type="transmembrane region" description="Helical" evidence="8">
    <location>
        <begin position="306"/>
        <end position="336"/>
    </location>
</feature>
<sequence length="346" mass="38951">MKRYLPEGFLLSTIFLLIFFLFSMKTAIMPFFIGSAIAYLSYPLFNLFRKLTKNRTNISAILTLFSIFLVLIIVLFIVLPTVISQVQSFIKFLPELTKKLDAFTYKFVGEHLLKKLHFDTSTLQTLVRSAYIQLGSLPVRDIVQRFFSGVFSVFTLFINVVIVPLITYYFLVNAGKIRDIYLKITPVSIRDELKSLLEKVHESLSSYLIGQIAVATFVGFYIALGLYFVGIKYSFLIGFVAGVLNMIPYVGFFSGLIPSILLAIFDNGQLTYVIGVLIVFLTEVGIENLIYPVVMSKTTGINPLLILLSIFIGGYYGGFLGIIISVPIAVMIVPIFESFLEKRESL</sequence>
<dbReference type="Pfam" id="PF01594">
    <property type="entry name" value="AI-2E_transport"/>
    <property type="match status" value="1"/>
</dbReference>
<dbReference type="eggNOG" id="COG0628">
    <property type="taxonomic scope" value="Bacteria"/>
</dbReference>
<organism evidence="9 10">
    <name type="scientific">Desulfurobacterium thermolithotrophum (strain DSM 11699 / BSA)</name>
    <dbReference type="NCBI Taxonomy" id="868864"/>
    <lineage>
        <taxon>Bacteria</taxon>
        <taxon>Pseudomonadati</taxon>
        <taxon>Aquificota</taxon>
        <taxon>Aquificia</taxon>
        <taxon>Desulfurobacteriales</taxon>
        <taxon>Desulfurobacteriaceae</taxon>
        <taxon>Desulfurobacterium</taxon>
    </lineage>
</organism>
<dbReference type="KEGG" id="dte:Dester_0431"/>
<keyword evidence="3" id="KW-0813">Transport</keyword>
<evidence type="ECO:0000313" key="10">
    <source>
        <dbReference type="Proteomes" id="UP000007102"/>
    </source>
</evidence>